<evidence type="ECO:0000259" key="1">
    <source>
        <dbReference type="PROSITE" id="PS51154"/>
    </source>
</evidence>
<dbReference type="Pfam" id="PF01661">
    <property type="entry name" value="Macro"/>
    <property type="match status" value="1"/>
</dbReference>
<dbReference type="AlphaFoldDB" id="A0A9Q4KKV6"/>
<reference evidence="2" key="1">
    <citation type="submission" date="2022-12" db="EMBL/GenBank/DDBJ databases">
        <title>Species Delineation and Comparative Genomics within the Campylobacter ureolyticus Complex.</title>
        <authorList>
            <person name="Maki J."/>
            <person name="Howard M."/>
            <person name="Connelly S."/>
            <person name="Hardy D.J."/>
            <person name="Cameron A."/>
        </authorList>
    </citation>
    <scope>NUCLEOTIDE SEQUENCE</scope>
    <source>
        <strain evidence="2">URMC_787</strain>
    </source>
</reference>
<dbReference type="SUPFAM" id="SSF52949">
    <property type="entry name" value="Macro domain-like"/>
    <property type="match status" value="1"/>
</dbReference>
<evidence type="ECO:0000313" key="2">
    <source>
        <dbReference type="EMBL" id="MCZ6159827.1"/>
    </source>
</evidence>
<organism evidence="2 3">
    <name type="scientific">Campylobacter ureolyticus</name>
    <dbReference type="NCBI Taxonomy" id="827"/>
    <lineage>
        <taxon>Bacteria</taxon>
        <taxon>Pseudomonadati</taxon>
        <taxon>Campylobacterota</taxon>
        <taxon>Epsilonproteobacteria</taxon>
        <taxon>Campylobacterales</taxon>
        <taxon>Campylobacteraceae</taxon>
        <taxon>Campylobacter</taxon>
    </lineage>
</organism>
<comment type="caution">
    <text evidence="2">The sequence shown here is derived from an EMBL/GenBank/DDBJ whole genome shotgun (WGS) entry which is preliminary data.</text>
</comment>
<dbReference type="InterPro" id="IPR043472">
    <property type="entry name" value="Macro_dom-like"/>
</dbReference>
<dbReference type="EMBL" id="JAPXGO010000003">
    <property type="protein sequence ID" value="MCZ6159827.1"/>
    <property type="molecule type" value="Genomic_DNA"/>
</dbReference>
<evidence type="ECO:0000313" key="3">
    <source>
        <dbReference type="Proteomes" id="UP001075225"/>
    </source>
</evidence>
<dbReference type="Gene3D" id="3.40.220.10">
    <property type="entry name" value="Leucine Aminopeptidase, subunit E, domain 1"/>
    <property type="match status" value="1"/>
</dbReference>
<sequence>MISYEISIKRGDLLDEKADILVNPSNTLMLLGSGVSRAFFCRCGGGELECLIQEKLKNSSLKPGEVLKTISNNENFTHIFHAAVLNYTFKNLPKYPNLDVIKNILNNIDNEILKYGKFDIKLGIPLIGCGIGGLNKKNVINLYKKHFIKNNSANIKCRVVIYGYTKEDFNLIKRYFLFCTIAI</sequence>
<dbReference type="Proteomes" id="UP001075225">
    <property type="component" value="Unassembled WGS sequence"/>
</dbReference>
<dbReference type="RefSeq" id="WP_269484676.1">
    <property type="nucleotide sequence ID" value="NZ_JAPXGO010000003.1"/>
</dbReference>
<dbReference type="SMART" id="SM00506">
    <property type="entry name" value="A1pp"/>
    <property type="match status" value="1"/>
</dbReference>
<proteinExistence type="predicted"/>
<dbReference type="PROSITE" id="PS51154">
    <property type="entry name" value="MACRO"/>
    <property type="match status" value="1"/>
</dbReference>
<gene>
    <name evidence="2" type="ORF">O6B32_04965</name>
</gene>
<dbReference type="InterPro" id="IPR002589">
    <property type="entry name" value="Macro_dom"/>
</dbReference>
<accession>A0A9Q4KKV6</accession>
<protein>
    <submittedName>
        <fullName evidence="2">Macro domain-containing protein</fullName>
    </submittedName>
</protein>
<feature type="domain" description="Macro" evidence="1">
    <location>
        <begin position="1"/>
        <end position="180"/>
    </location>
</feature>
<name>A0A9Q4KKV6_9BACT</name>